<feature type="domain" description="DUF5655" evidence="1">
    <location>
        <begin position="16"/>
        <end position="124"/>
    </location>
</feature>
<comment type="caution">
    <text evidence="2">The sequence shown here is derived from an EMBL/GenBank/DDBJ whole genome shotgun (WGS) entry which is preliminary data.</text>
</comment>
<reference evidence="2" key="1">
    <citation type="submission" date="2020-10" db="EMBL/GenBank/DDBJ databases">
        <authorList>
            <person name="Gilroy R."/>
        </authorList>
    </citation>
    <scope>NUCLEOTIDE SEQUENCE</scope>
    <source>
        <strain evidence="2">CHK189-12415</strain>
    </source>
</reference>
<protein>
    <recommendedName>
        <fullName evidence="1">DUF5655 domain-containing protein</fullName>
    </recommendedName>
</protein>
<evidence type="ECO:0000313" key="2">
    <source>
        <dbReference type="EMBL" id="HIR61609.1"/>
    </source>
</evidence>
<gene>
    <name evidence="2" type="ORF">IAB37_08560</name>
</gene>
<dbReference type="AlphaFoldDB" id="A0A9D1DZF6"/>
<name>A0A9D1DZF6_9FIRM</name>
<dbReference type="EMBL" id="DVHA01000277">
    <property type="protein sequence ID" value="HIR61609.1"/>
    <property type="molecule type" value="Genomic_DNA"/>
</dbReference>
<organism evidence="2 3">
    <name type="scientific">Candidatus Faecivivens stercoravium</name>
    <dbReference type="NCBI Taxonomy" id="2840803"/>
    <lineage>
        <taxon>Bacteria</taxon>
        <taxon>Bacillati</taxon>
        <taxon>Bacillota</taxon>
        <taxon>Clostridia</taxon>
        <taxon>Eubacteriales</taxon>
        <taxon>Oscillospiraceae</taxon>
        <taxon>Oscillospiraceae incertae sedis</taxon>
        <taxon>Candidatus Faecivivens</taxon>
    </lineage>
</organism>
<evidence type="ECO:0000259" key="1">
    <source>
        <dbReference type="Pfam" id="PF18899"/>
    </source>
</evidence>
<proteinExistence type="predicted"/>
<accession>A0A9D1DZF6</accession>
<dbReference type="InterPro" id="IPR043714">
    <property type="entry name" value="DUF5655"/>
</dbReference>
<dbReference type="Proteomes" id="UP000824241">
    <property type="component" value="Unassembled WGS sequence"/>
</dbReference>
<dbReference type="Pfam" id="PF18899">
    <property type="entry name" value="DUF5655"/>
    <property type="match status" value="1"/>
</dbReference>
<reference evidence="2" key="2">
    <citation type="journal article" date="2021" name="PeerJ">
        <title>Extensive microbial diversity within the chicken gut microbiome revealed by metagenomics and culture.</title>
        <authorList>
            <person name="Gilroy R."/>
            <person name="Ravi A."/>
            <person name="Getino M."/>
            <person name="Pursley I."/>
            <person name="Horton D.L."/>
            <person name="Alikhan N.F."/>
            <person name="Baker D."/>
            <person name="Gharbi K."/>
            <person name="Hall N."/>
            <person name="Watson M."/>
            <person name="Adriaenssens E.M."/>
            <person name="Foster-Nyarko E."/>
            <person name="Jarju S."/>
            <person name="Secka A."/>
            <person name="Antonio M."/>
            <person name="Oren A."/>
            <person name="Chaudhuri R.R."/>
            <person name="La Ragione R."/>
            <person name="Hildebrand F."/>
            <person name="Pallen M.J."/>
        </authorList>
    </citation>
    <scope>NUCLEOTIDE SEQUENCE</scope>
    <source>
        <strain evidence="2">CHK189-12415</strain>
    </source>
</reference>
<evidence type="ECO:0000313" key="3">
    <source>
        <dbReference type="Proteomes" id="UP000824241"/>
    </source>
</evidence>
<sequence length="128" mass="14745">MDGIQRGDILAFFHEHAEAFSLYEPLEARLLAFPGTSIRVQKTQITFSNRHVYACASFLRVRRKAELPDPYLVLTLGMPYPLESGRVAVKTEPYPGRWTTHILLSRPDELDEELFSWAKEAYDFALNK</sequence>